<accession>A0A2S2DRA6</accession>
<evidence type="ECO:0000313" key="2">
    <source>
        <dbReference type="EMBL" id="AWL07923.1"/>
    </source>
</evidence>
<proteinExistence type="predicted"/>
<sequence>MEPKKNFKNTLFIDIETVSGESDFSLLSERMKRFWLKKAKNVSNPQSLALEDLYVDRAALFAEFGKIIVIGMGFLYQNKEKELSLKVKTIAHHDERTLLLEFIEFINVTYKSRELTLVAHNGKEFDFPYLCRRMLVNGLEIPKPLQLQGKKPWEVLHQDTMELWKFGDRKVYISLDLLAELLGIPGSKTNLTGDKVHGVYYHEKDLPKIAAYCVEDVVTLAQLYLRYHFLQMVEEKNIDRITAI</sequence>
<dbReference type="CDD" id="cd05782">
    <property type="entry name" value="DNA_polB_like1_exo"/>
    <property type="match status" value="1"/>
</dbReference>
<feature type="domain" description="Predicted 3'-5' exonuclease PolB-like" evidence="1">
    <location>
        <begin position="73"/>
        <end position="231"/>
    </location>
</feature>
<dbReference type="Pfam" id="PF10108">
    <property type="entry name" value="DNA_pol_B_exo2"/>
    <property type="match status" value="1"/>
</dbReference>
<dbReference type="InterPro" id="IPR036397">
    <property type="entry name" value="RNaseH_sf"/>
</dbReference>
<reference evidence="3" key="1">
    <citation type="submission" date="2018-05" db="EMBL/GenBank/DDBJ databases">
        <title>Pseudarcicella sp. HME7025 Genome sequencing and assembly.</title>
        <authorList>
            <person name="Kim H."/>
            <person name="Kang H."/>
            <person name="Joh K."/>
        </authorList>
    </citation>
    <scope>NUCLEOTIDE SEQUENCE [LARGE SCALE GENOMIC DNA]</scope>
    <source>
        <strain evidence="3">HME7025</strain>
    </source>
</reference>
<dbReference type="RefSeq" id="WP_109321704.1">
    <property type="nucleotide sequence ID" value="NZ_CP029346.1"/>
</dbReference>
<dbReference type="OrthoDB" id="9773351at2"/>
<dbReference type="Gene3D" id="3.30.420.10">
    <property type="entry name" value="Ribonuclease H-like superfamily/Ribonuclease H"/>
    <property type="match status" value="1"/>
</dbReference>
<dbReference type="SUPFAM" id="SSF53098">
    <property type="entry name" value="Ribonuclease H-like"/>
    <property type="match status" value="1"/>
</dbReference>
<keyword evidence="3" id="KW-1185">Reference proteome</keyword>
<protein>
    <recommendedName>
        <fullName evidence="1">Predicted 3'-5' exonuclease PolB-like domain-containing protein</fullName>
    </recommendedName>
</protein>
<organism evidence="2 3">
    <name type="scientific">Aquirufa nivalisilvae</name>
    <dbReference type="NCBI Taxonomy" id="2516557"/>
    <lineage>
        <taxon>Bacteria</taxon>
        <taxon>Pseudomonadati</taxon>
        <taxon>Bacteroidota</taxon>
        <taxon>Cytophagia</taxon>
        <taxon>Cytophagales</taxon>
        <taxon>Flectobacillaceae</taxon>
        <taxon>Aquirufa</taxon>
    </lineage>
</organism>
<dbReference type="GO" id="GO:0003676">
    <property type="term" value="F:nucleic acid binding"/>
    <property type="evidence" value="ECO:0007669"/>
    <property type="project" value="InterPro"/>
</dbReference>
<dbReference type="KEGG" id="psez:HME7025_00038"/>
<evidence type="ECO:0000313" key="3">
    <source>
        <dbReference type="Proteomes" id="UP000245468"/>
    </source>
</evidence>
<name>A0A2S2DRA6_9BACT</name>
<dbReference type="Proteomes" id="UP000245468">
    <property type="component" value="Chromosome"/>
</dbReference>
<gene>
    <name evidence="2" type="ORF">HME7025_00038</name>
</gene>
<dbReference type="EMBL" id="CP029346">
    <property type="protein sequence ID" value="AWL07923.1"/>
    <property type="molecule type" value="Genomic_DNA"/>
</dbReference>
<dbReference type="InterPro" id="IPR012337">
    <property type="entry name" value="RNaseH-like_sf"/>
</dbReference>
<dbReference type="AlphaFoldDB" id="A0A2S2DRA6"/>
<dbReference type="InterPro" id="IPR019288">
    <property type="entry name" value="3'-5'_exonuclease_PolB-like"/>
</dbReference>
<evidence type="ECO:0000259" key="1">
    <source>
        <dbReference type="Pfam" id="PF10108"/>
    </source>
</evidence>